<evidence type="ECO:0000313" key="2">
    <source>
        <dbReference type="EMBL" id="KAA1070566.1"/>
    </source>
</evidence>
<sequence length="118" mass="13304">MYLVNWKDFLPAGEVHVPQRLEGNPSSRPSTLPAPGILWDTRLPASFLRKRGHPHLLVGIRQGIEGIRNGYPLTISRDHRHTPISPPHLVRHSITSSSRPTHQQKYVRRGDGLNQTGD</sequence>
<accession>A0A5B0M2I2</accession>
<protein>
    <submittedName>
        <fullName evidence="2">Uncharacterized protein</fullName>
    </submittedName>
</protein>
<organism evidence="2 4">
    <name type="scientific">Puccinia graminis f. sp. tritici</name>
    <dbReference type="NCBI Taxonomy" id="56615"/>
    <lineage>
        <taxon>Eukaryota</taxon>
        <taxon>Fungi</taxon>
        <taxon>Dikarya</taxon>
        <taxon>Basidiomycota</taxon>
        <taxon>Pucciniomycotina</taxon>
        <taxon>Pucciniomycetes</taxon>
        <taxon>Pucciniales</taxon>
        <taxon>Pucciniaceae</taxon>
        <taxon>Puccinia</taxon>
    </lineage>
</organism>
<reference evidence="4 5" key="1">
    <citation type="submission" date="2019-05" db="EMBL/GenBank/DDBJ databases">
        <title>Emergence of the Ug99 lineage of the wheat stem rust pathogen through somatic hybridization.</title>
        <authorList>
            <person name="Li F."/>
            <person name="Upadhyaya N.M."/>
            <person name="Sperschneider J."/>
            <person name="Matny O."/>
            <person name="Nguyen-Phuc H."/>
            <person name="Mago R."/>
            <person name="Raley C."/>
            <person name="Miller M.E."/>
            <person name="Silverstein K.A.T."/>
            <person name="Henningsen E."/>
            <person name="Hirsch C.D."/>
            <person name="Visser B."/>
            <person name="Pretorius Z.A."/>
            <person name="Steffenson B.J."/>
            <person name="Schwessinger B."/>
            <person name="Dodds P.N."/>
            <person name="Figueroa M."/>
        </authorList>
    </citation>
    <scope>NUCLEOTIDE SEQUENCE [LARGE SCALE GENOMIC DNA]</scope>
    <source>
        <strain evidence="2">21-0</strain>
        <strain evidence="3 5">Ug99</strain>
    </source>
</reference>
<evidence type="ECO:0000313" key="4">
    <source>
        <dbReference type="Proteomes" id="UP000324748"/>
    </source>
</evidence>
<name>A0A5B0M2I2_PUCGR</name>
<dbReference type="EMBL" id="VSWC01000171">
    <property type="protein sequence ID" value="KAA1070566.1"/>
    <property type="molecule type" value="Genomic_DNA"/>
</dbReference>
<evidence type="ECO:0000313" key="5">
    <source>
        <dbReference type="Proteomes" id="UP000325313"/>
    </source>
</evidence>
<gene>
    <name evidence="2" type="ORF">PGT21_016099</name>
    <name evidence="3" type="ORF">PGTUg99_022559</name>
</gene>
<dbReference type="Proteomes" id="UP000325313">
    <property type="component" value="Unassembled WGS sequence"/>
</dbReference>
<comment type="caution">
    <text evidence="2">The sequence shown here is derived from an EMBL/GenBank/DDBJ whole genome shotgun (WGS) entry which is preliminary data.</text>
</comment>
<feature type="region of interest" description="Disordered" evidence="1">
    <location>
        <begin position="75"/>
        <end position="118"/>
    </location>
</feature>
<dbReference type="AlphaFoldDB" id="A0A5B0M2I2"/>
<dbReference type="EMBL" id="VDEP01000404">
    <property type="protein sequence ID" value="KAA1089842.1"/>
    <property type="molecule type" value="Genomic_DNA"/>
</dbReference>
<dbReference type="Proteomes" id="UP000324748">
    <property type="component" value="Unassembled WGS sequence"/>
</dbReference>
<feature type="compositionally biased region" description="Polar residues" evidence="1">
    <location>
        <begin position="93"/>
        <end position="104"/>
    </location>
</feature>
<evidence type="ECO:0000313" key="3">
    <source>
        <dbReference type="EMBL" id="KAA1089842.1"/>
    </source>
</evidence>
<evidence type="ECO:0000256" key="1">
    <source>
        <dbReference type="SAM" id="MobiDB-lite"/>
    </source>
</evidence>
<proteinExistence type="predicted"/>
<keyword evidence="4" id="KW-1185">Reference proteome</keyword>